<keyword evidence="1" id="KW-0732">Signal</keyword>
<dbReference type="AlphaFoldDB" id="A0A368JV86"/>
<protein>
    <submittedName>
        <fullName evidence="2">Uncharacterized protein</fullName>
    </submittedName>
</protein>
<reference evidence="2 3" key="1">
    <citation type="submission" date="2018-07" db="EMBL/GenBank/DDBJ databases">
        <title>Genome analysis of Larkinella rosea.</title>
        <authorList>
            <person name="Zhou Z."/>
            <person name="Wang G."/>
        </authorList>
    </citation>
    <scope>NUCLEOTIDE SEQUENCE [LARGE SCALE GENOMIC DNA]</scope>
    <source>
        <strain evidence="3">zzj9</strain>
    </source>
</reference>
<feature type="signal peptide" evidence="1">
    <location>
        <begin position="1"/>
        <end position="20"/>
    </location>
</feature>
<dbReference type="EMBL" id="QOWE01000005">
    <property type="protein sequence ID" value="RCR70121.1"/>
    <property type="molecule type" value="Genomic_DNA"/>
</dbReference>
<comment type="caution">
    <text evidence="2">The sequence shown here is derived from an EMBL/GenBank/DDBJ whole genome shotgun (WGS) entry which is preliminary data.</text>
</comment>
<dbReference type="OrthoDB" id="1164858at2"/>
<gene>
    <name evidence="2" type="ORF">DUE52_07080</name>
</gene>
<feature type="chain" id="PRO_5016984978" evidence="1">
    <location>
        <begin position="21"/>
        <end position="204"/>
    </location>
</feature>
<dbReference type="Pfam" id="PF20329">
    <property type="entry name" value="DUF6624"/>
    <property type="match status" value="1"/>
</dbReference>
<accession>A0A368JV86</accession>
<evidence type="ECO:0000313" key="2">
    <source>
        <dbReference type="EMBL" id="RCR70121.1"/>
    </source>
</evidence>
<proteinExistence type="predicted"/>
<dbReference type="InterPro" id="IPR046732">
    <property type="entry name" value="DUF6624"/>
</dbReference>
<sequence length="204" mass="23311">MKTKFLSLILLCLFTTNLWAQATKNAAAMADVRKRLTQIYEKDQKERAAYDAIERQYGWGAKESQDARQKIKDMDKEHLTEVEKIIAQVGGYPGKSVVGQPLDQVAFLIIQHSIDRSVHEKYLPMVTEAAQKNELDKAGVAFLTDQVKVQKKEKQVYGTQIHINNQGQKDVYPIEDEANVDQRRKQMDLEPMAAYLARMGVKKQ</sequence>
<evidence type="ECO:0000256" key="1">
    <source>
        <dbReference type="SAM" id="SignalP"/>
    </source>
</evidence>
<keyword evidence="3" id="KW-1185">Reference proteome</keyword>
<dbReference type="RefSeq" id="WP_114405287.1">
    <property type="nucleotide sequence ID" value="NZ_QOWE01000005.1"/>
</dbReference>
<name>A0A368JV86_9BACT</name>
<dbReference type="Proteomes" id="UP000253383">
    <property type="component" value="Unassembled WGS sequence"/>
</dbReference>
<evidence type="ECO:0000313" key="3">
    <source>
        <dbReference type="Proteomes" id="UP000253383"/>
    </source>
</evidence>
<organism evidence="2 3">
    <name type="scientific">Larkinella punicea</name>
    <dbReference type="NCBI Taxonomy" id="2315727"/>
    <lineage>
        <taxon>Bacteria</taxon>
        <taxon>Pseudomonadati</taxon>
        <taxon>Bacteroidota</taxon>
        <taxon>Cytophagia</taxon>
        <taxon>Cytophagales</taxon>
        <taxon>Spirosomataceae</taxon>
        <taxon>Larkinella</taxon>
    </lineage>
</organism>